<dbReference type="OrthoDB" id="9806590at2"/>
<accession>A0A2K1Q8Q4</accession>
<dbReference type="NCBIfam" id="NF003627">
    <property type="entry name" value="PRK05265.1-5"/>
    <property type="match status" value="1"/>
</dbReference>
<dbReference type="NCBIfam" id="NF003624">
    <property type="entry name" value="PRK05265.1-2"/>
    <property type="match status" value="1"/>
</dbReference>
<evidence type="ECO:0000256" key="3">
    <source>
        <dbReference type="ARBA" id="ARBA00023096"/>
    </source>
</evidence>
<protein>
    <recommendedName>
        <fullName evidence="4 5">Pyridoxine 5'-phosphate synthase</fullName>
        <shortName evidence="4">PNP synthase</shortName>
        <ecNumber evidence="4 5">2.6.99.2</ecNumber>
    </recommendedName>
</protein>
<dbReference type="CDD" id="cd00003">
    <property type="entry name" value="PNPsynthase"/>
    <property type="match status" value="1"/>
</dbReference>
<dbReference type="HAMAP" id="MF_00279">
    <property type="entry name" value="PdxJ"/>
    <property type="match status" value="1"/>
</dbReference>
<dbReference type="NCBIfam" id="TIGR00559">
    <property type="entry name" value="pdxJ"/>
    <property type="match status" value="1"/>
</dbReference>
<dbReference type="InterPro" id="IPR004569">
    <property type="entry name" value="PyrdxlP_synth_PdxJ"/>
</dbReference>
<dbReference type="InterPro" id="IPR036130">
    <property type="entry name" value="Pyridoxine-5'_phos_synth"/>
</dbReference>
<dbReference type="PANTHER" id="PTHR30456">
    <property type="entry name" value="PYRIDOXINE 5'-PHOSPHATE SYNTHASE"/>
    <property type="match status" value="1"/>
</dbReference>
<dbReference type="InterPro" id="IPR013785">
    <property type="entry name" value="Aldolase_TIM"/>
</dbReference>
<dbReference type="FunFam" id="3.20.20.70:FF:000042">
    <property type="entry name" value="Pyridoxine 5'-phosphate synthase"/>
    <property type="match status" value="1"/>
</dbReference>
<dbReference type="Proteomes" id="UP000236345">
    <property type="component" value="Unassembled WGS sequence"/>
</dbReference>
<keyword evidence="3 4" id="KW-0664">Pyridoxine biosynthesis</keyword>
<feature type="active site" description="Proton acceptor" evidence="4">
    <location>
        <position position="72"/>
    </location>
</feature>
<dbReference type="GO" id="GO:0033856">
    <property type="term" value="F:pyridoxine 5'-phosphate synthase activity"/>
    <property type="evidence" value="ECO:0007669"/>
    <property type="project" value="UniProtKB-UniRule"/>
</dbReference>
<dbReference type="Pfam" id="PF03740">
    <property type="entry name" value="PdxJ"/>
    <property type="match status" value="1"/>
</dbReference>
<dbReference type="EMBL" id="NWUO01000008">
    <property type="protein sequence ID" value="PNS11416.1"/>
    <property type="molecule type" value="Genomic_DNA"/>
</dbReference>
<dbReference type="NCBIfam" id="NF003625">
    <property type="entry name" value="PRK05265.1-3"/>
    <property type="match status" value="1"/>
</dbReference>
<evidence type="ECO:0000256" key="4">
    <source>
        <dbReference type="HAMAP-Rule" id="MF_00279"/>
    </source>
</evidence>
<feature type="binding site" evidence="4">
    <location>
        <position position="102"/>
    </location>
    <ligand>
        <name>1-deoxy-D-xylulose 5-phosphate</name>
        <dbReference type="ChEBI" id="CHEBI:57792"/>
    </ligand>
</feature>
<comment type="catalytic activity">
    <reaction evidence="4">
        <text>3-amino-2-oxopropyl phosphate + 1-deoxy-D-xylulose 5-phosphate = pyridoxine 5'-phosphate + phosphate + 2 H2O + H(+)</text>
        <dbReference type="Rhea" id="RHEA:15265"/>
        <dbReference type="ChEBI" id="CHEBI:15377"/>
        <dbReference type="ChEBI" id="CHEBI:15378"/>
        <dbReference type="ChEBI" id="CHEBI:43474"/>
        <dbReference type="ChEBI" id="CHEBI:57279"/>
        <dbReference type="ChEBI" id="CHEBI:57792"/>
        <dbReference type="ChEBI" id="CHEBI:58589"/>
        <dbReference type="EC" id="2.6.99.2"/>
    </reaction>
</comment>
<dbReference type="EC" id="2.6.99.2" evidence="4 5"/>
<dbReference type="GO" id="GO:0005829">
    <property type="term" value="C:cytosol"/>
    <property type="evidence" value="ECO:0007669"/>
    <property type="project" value="TreeGrafter"/>
</dbReference>
<dbReference type="NCBIfam" id="NF003623">
    <property type="entry name" value="PRK05265.1-1"/>
    <property type="match status" value="1"/>
</dbReference>
<evidence type="ECO:0000313" key="6">
    <source>
        <dbReference type="EMBL" id="PNS11416.1"/>
    </source>
</evidence>
<comment type="caution">
    <text evidence="6">The sequence shown here is derived from an EMBL/GenBank/DDBJ whole genome shotgun (WGS) entry which is preliminary data.</text>
</comment>
<keyword evidence="2 4" id="KW-0808">Transferase</keyword>
<feature type="binding site" evidence="4">
    <location>
        <begin position="215"/>
        <end position="216"/>
    </location>
    <ligand>
        <name>3-amino-2-oxopropyl phosphate</name>
        <dbReference type="ChEBI" id="CHEBI:57279"/>
    </ligand>
</feature>
<feature type="binding site" evidence="4">
    <location>
        <position position="9"/>
    </location>
    <ligand>
        <name>3-amino-2-oxopropyl phosphate</name>
        <dbReference type="ChEBI" id="CHEBI:57279"/>
    </ligand>
</feature>
<feature type="active site" description="Proton acceptor" evidence="4">
    <location>
        <position position="45"/>
    </location>
</feature>
<evidence type="ECO:0000256" key="1">
    <source>
        <dbReference type="ARBA" id="ARBA00022490"/>
    </source>
</evidence>
<keyword evidence="7" id="KW-1185">Reference proteome</keyword>
<proteinExistence type="inferred from homology"/>
<dbReference type="AlphaFoldDB" id="A0A2K1Q8Q4"/>
<name>A0A2K1Q8Q4_9GAMM</name>
<organism evidence="6 7">
    <name type="scientific">Mixta theicola</name>
    <dbReference type="NCBI Taxonomy" id="1458355"/>
    <lineage>
        <taxon>Bacteria</taxon>
        <taxon>Pseudomonadati</taxon>
        <taxon>Pseudomonadota</taxon>
        <taxon>Gammaproteobacteria</taxon>
        <taxon>Enterobacterales</taxon>
        <taxon>Erwiniaceae</taxon>
        <taxon>Mixta</taxon>
    </lineage>
</organism>
<sequence>MAELLLGVNIDHIATVRNARGTQYPDPVQAAFVAEQAGADGITVHLREDRRHIIDRDVRLLRQTIETRMNLEMAVTEEMLAIACELQPHFCCLVPEKRQEVTTEGGLDVAGQQAHIRAAVQRLSAAGIQVSLFIDADERQIDAAVATGAPYIEIHTGAYAEAAEGSARDAELTRIRQAASYAASKGLKVNAGHGLTYHNVLPIAALPEMHELNIGHAIIGRALMSGLADAVKEMKQLMREARR</sequence>
<dbReference type="Gene3D" id="3.20.20.70">
    <property type="entry name" value="Aldolase class I"/>
    <property type="match status" value="1"/>
</dbReference>
<dbReference type="UniPathway" id="UPA00244">
    <property type="reaction ID" value="UER00313"/>
</dbReference>
<dbReference type="SUPFAM" id="SSF63892">
    <property type="entry name" value="Pyridoxine 5'-phosphate synthase"/>
    <property type="match status" value="1"/>
</dbReference>
<keyword evidence="1 4" id="KW-0963">Cytoplasm</keyword>
<feature type="binding site" evidence="4">
    <location>
        <position position="194"/>
    </location>
    <ligand>
        <name>3-amino-2-oxopropyl phosphate</name>
        <dbReference type="ChEBI" id="CHEBI:57279"/>
    </ligand>
</feature>
<reference evidence="7" key="1">
    <citation type="submission" date="2017-09" db="EMBL/GenBank/DDBJ databases">
        <authorList>
            <person name="Palmer M."/>
            <person name="Steenkamp E.T."/>
            <person name="Coetzee M.P."/>
            <person name="Avontuur J.R."/>
            <person name="Van Zyl E."/>
            <person name="Chan W.-Y."/>
            <person name="Blom J."/>
            <person name="Venter S.N."/>
        </authorList>
    </citation>
    <scope>NUCLEOTIDE SEQUENCE [LARGE SCALE GENOMIC DNA]</scope>
    <source>
        <strain evidence="7">QC88-366</strain>
    </source>
</reference>
<gene>
    <name evidence="4" type="primary">pdxJ</name>
    <name evidence="6" type="ORF">COO59_12375</name>
</gene>
<dbReference type="RefSeq" id="WP_103060102.1">
    <property type="nucleotide sequence ID" value="NZ_BSOF01000029.1"/>
</dbReference>
<dbReference type="PANTHER" id="PTHR30456:SF0">
    <property type="entry name" value="PYRIDOXINE 5'-PHOSPHATE SYNTHASE"/>
    <property type="match status" value="1"/>
</dbReference>
<comment type="similarity">
    <text evidence="4">Belongs to the PNP synthase family.</text>
</comment>
<evidence type="ECO:0000256" key="5">
    <source>
        <dbReference type="NCBIfam" id="TIGR00559"/>
    </source>
</evidence>
<comment type="subcellular location">
    <subcellularLocation>
        <location evidence="4">Cytoplasm</location>
    </subcellularLocation>
</comment>
<feature type="active site" description="Proton donor" evidence="4">
    <location>
        <position position="193"/>
    </location>
</feature>
<feature type="binding site" evidence="4">
    <location>
        <position position="20"/>
    </location>
    <ligand>
        <name>3-amino-2-oxopropyl phosphate</name>
        <dbReference type="ChEBI" id="CHEBI:57279"/>
    </ligand>
</feature>
<comment type="function">
    <text evidence="4">Catalyzes the complicated ring closure reaction between the two acyclic compounds 1-deoxy-D-xylulose-5-phosphate (DXP) and 3-amino-2-oxopropyl phosphate (1-amino-acetone-3-phosphate or AAP) to form pyridoxine 5'-phosphate (PNP) and inorganic phosphate.</text>
</comment>
<feature type="site" description="Transition state stabilizer" evidence="4">
    <location>
        <position position="153"/>
    </location>
</feature>
<feature type="binding site" evidence="4">
    <location>
        <position position="52"/>
    </location>
    <ligand>
        <name>1-deoxy-D-xylulose 5-phosphate</name>
        <dbReference type="ChEBI" id="CHEBI:57792"/>
    </ligand>
</feature>
<dbReference type="GO" id="GO:0008615">
    <property type="term" value="P:pyridoxine biosynthetic process"/>
    <property type="evidence" value="ECO:0007669"/>
    <property type="project" value="UniProtKB-UniRule"/>
</dbReference>
<feature type="binding site" evidence="4">
    <location>
        <position position="47"/>
    </location>
    <ligand>
        <name>1-deoxy-D-xylulose 5-phosphate</name>
        <dbReference type="ChEBI" id="CHEBI:57792"/>
    </ligand>
</feature>
<comment type="pathway">
    <text evidence="4">Cofactor biosynthesis; pyridoxine 5'-phosphate biosynthesis; pyridoxine 5'-phosphate from D-erythrose 4-phosphate: step 5/5.</text>
</comment>
<comment type="subunit">
    <text evidence="4">Homooctamer; tetramer of dimers.</text>
</comment>
<feature type="binding site" evidence="4">
    <location>
        <begin position="11"/>
        <end position="12"/>
    </location>
    <ligand>
        <name>1-deoxy-D-xylulose 5-phosphate</name>
        <dbReference type="ChEBI" id="CHEBI:57792"/>
    </ligand>
</feature>
<evidence type="ECO:0000256" key="2">
    <source>
        <dbReference type="ARBA" id="ARBA00022679"/>
    </source>
</evidence>
<evidence type="ECO:0000313" key="7">
    <source>
        <dbReference type="Proteomes" id="UP000236345"/>
    </source>
</evidence>